<dbReference type="Gene3D" id="3.40.50.1360">
    <property type="match status" value="1"/>
</dbReference>
<reference evidence="4 5" key="1">
    <citation type="submission" date="2019-03" db="EMBL/GenBank/DDBJ databases">
        <title>Draft genome sequences of novel Actinobacteria.</title>
        <authorList>
            <person name="Sahin N."/>
            <person name="Ay H."/>
            <person name="Saygin H."/>
        </authorList>
    </citation>
    <scope>NUCLEOTIDE SEQUENCE [LARGE SCALE GENOMIC DNA]</scope>
    <source>
        <strain evidence="4 5">5K138</strain>
    </source>
</reference>
<evidence type="ECO:0000313" key="5">
    <source>
        <dbReference type="Proteomes" id="UP000294739"/>
    </source>
</evidence>
<dbReference type="Pfam" id="PF08220">
    <property type="entry name" value="HTH_DeoR"/>
    <property type="match status" value="1"/>
</dbReference>
<dbReference type="InterPro" id="IPR014036">
    <property type="entry name" value="DeoR-like_C"/>
</dbReference>
<organism evidence="4 5">
    <name type="scientific">Jiangella asiatica</name>
    <dbReference type="NCBI Taxonomy" id="2530372"/>
    <lineage>
        <taxon>Bacteria</taxon>
        <taxon>Bacillati</taxon>
        <taxon>Actinomycetota</taxon>
        <taxon>Actinomycetes</taxon>
        <taxon>Jiangellales</taxon>
        <taxon>Jiangellaceae</taxon>
        <taxon>Jiangella</taxon>
    </lineage>
</organism>
<dbReference type="InterPro" id="IPR001034">
    <property type="entry name" value="DeoR_HTH"/>
</dbReference>
<name>A0A4R5DQD7_9ACTN</name>
<dbReference type="Pfam" id="PF00455">
    <property type="entry name" value="DeoRC"/>
    <property type="match status" value="1"/>
</dbReference>
<dbReference type="OrthoDB" id="7688673at2"/>
<proteinExistence type="predicted"/>
<keyword evidence="5" id="KW-1185">Reference proteome</keyword>
<dbReference type="InParanoid" id="A0A4R5DQD7"/>
<dbReference type="PANTHER" id="PTHR30363">
    <property type="entry name" value="HTH-TYPE TRANSCRIPTIONAL REGULATOR SRLR-RELATED"/>
    <property type="match status" value="1"/>
</dbReference>
<dbReference type="InterPro" id="IPR036388">
    <property type="entry name" value="WH-like_DNA-bd_sf"/>
</dbReference>
<dbReference type="PANTHER" id="PTHR30363:SF44">
    <property type="entry name" value="AGA OPERON TRANSCRIPTIONAL REPRESSOR-RELATED"/>
    <property type="match status" value="1"/>
</dbReference>
<dbReference type="InterPro" id="IPR050313">
    <property type="entry name" value="Carb_Metab_HTH_regulators"/>
</dbReference>
<keyword evidence="1" id="KW-0805">Transcription regulation</keyword>
<protein>
    <submittedName>
        <fullName evidence="4">DeoR/GlpR transcriptional regulator</fullName>
    </submittedName>
</protein>
<dbReference type="PROSITE" id="PS51000">
    <property type="entry name" value="HTH_DEOR_2"/>
    <property type="match status" value="1"/>
</dbReference>
<sequence length="258" mass="27663">MTTRHELIRRELLANGFVATSELSERFGVDVSTIRRDLAVLEREGALRRSHGGATALTVAGEPDIPYRLKKTKRLPQKKAIAEHAAGLVSDGQILVIDSGSTTYAFVERLRHLNSLTIVTNDLRVAKFSAEQAGWMLLVTGGQVMEGVYTMIGDHAVRLLGEVRADWAFLGADAIDPTAGITNSSLEESKAKRAMIVSASATAVLADSSKFGHRSVCPVAAIDDVRHLITDDDLPVADRGAYGDRLICVAADPAAESS</sequence>
<dbReference type="SUPFAM" id="SSF46785">
    <property type="entry name" value="Winged helix' DNA-binding domain"/>
    <property type="match status" value="1"/>
</dbReference>
<evidence type="ECO:0000259" key="3">
    <source>
        <dbReference type="PROSITE" id="PS51000"/>
    </source>
</evidence>
<dbReference type="GO" id="GO:0003700">
    <property type="term" value="F:DNA-binding transcription factor activity"/>
    <property type="evidence" value="ECO:0007669"/>
    <property type="project" value="InterPro"/>
</dbReference>
<dbReference type="Gene3D" id="1.10.10.10">
    <property type="entry name" value="Winged helix-like DNA-binding domain superfamily/Winged helix DNA-binding domain"/>
    <property type="match status" value="1"/>
</dbReference>
<dbReference type="Proteomes" id="UP000294739">
    <property type="component" value="Unassembled WGS sequence"/>
</dbReference>
<evidence type="ECO:0000256" key="1">
    <source>
        <dbReference type="ARBA" id="ARBA00023015"/>
    </source>
</evidence>
<comment type="caution">
    <text evidence="4">The sequence shown here is derived from an EMBL/GenBank/DDBJ whole genome shotgun (WGS) entry which is preliminary data.</text>
</comment>
<dbReference type="PRINTS" id="PR00037">
    <property type="entry name" value="HTHLACR"/>
</dbReference>
<gene>
    <name evidence="4" type="ORF">E1269_00795</name>
</gene>
<dbReference type="SMART" id="SM01134">
    <property type="entry name" value="DeoRC"/>
    <property type="match status" value="1"/>
</dbReference>
<evidence type="ECO:0000256" key="2">
    <source>
        <dbReference type="ARBA" id="ARBA00023163"/>
    </source>
</evidence>
<dbReference type="SMART" id="SM00420">
    <property type="entry name" value="HTH_DEOR"/>
    <property type="match status" value="1"/>
</dbReference>
<dbReference type="RefSeq" id="WP_131889993.1">
    <property type="nucleotide sequence ID" value="NZ_SMKZ01000001.1"/>
</dbReference>
<dbReference type="SUPFAM" id="SSF100950">
    <property type="entry name" value="NagB/RpiA/CoA transferase-like"/>
    <property type="match status" value="1"/>
</dbReference>
<dbReference type="InterPro" id="IPR037171">
    <property type="entry name" value="NagB/RpiA_transferase-like"/>
</dbReference>
<feature type="domain" description="HTH deoR-type" evidence="3">
    <location>
        <begin position="1"/>
        <end position="56"/>
    </location>
</feature>
<dbReference type="EMBL" id="SMKZ01000001">
    <property type="protein sequence ID" value="TDE15867.1"/>
    <property type="molecule type" value="Genomic_DNA"/>
</dbReference>
<dbReference type="InterPro" id="IPR036390">
    <property type="entry name" value="WH_DNA-bd_sf"/>
</dbReference>
<keyword evidence="2" id="KW-0804">Transcription</keyword>
<dbReference type="AlphaFoldDB" id="A0A4R5DQD7"/>
<evidence type="ECO:0000313" key="4">
    <source>
        <dbReference type="EMBL" id="TDE15867.1"/>
    </source>
</evidence>
<accession>A0A4R5DQD7</accession>